<dbReference type="RefSeq" id="YP_010781932.1">
    <property type="nucleotide sequence ID" value="NC_075039.1"/>
</dbReference>
<sequence length="199" mass="23174">MGVSASKTTNIKPNVKNNPIDIIISLSKKQLDYIEKRFLEFCVNKINNAISIGSEDTILEFNESDEMRYLSYGQLDRLYVLLDTYYFNNQNIGLSFSGFNGGSHVSIYYLESAKYKNIFDINDNYFTDFHNACEFLFEHCKTKISSTITDETEIPIETKKLYLTGYMWDFMYYCVSQKLIPSGWCIKKKNGWAYITKVL</sequence>
<reference evidence="1" key="1">
    <citation type="submission" date="2017-01" db="EMBL/GenBank/DDBJ databases">
        <authorList>
            <person name="Assis F.L."/>
            <person name="Abrahao J.S."/>
            <person name="Silva L."/>
            <person name="Khalil J.B."/>
            <person name="Rodrigues R."/>
            <person name="Silva L.S."/>
            <person name="Arantes T."/>
            <person name="Boratto P."/>
            <person name="Andrade M."/>
            <person name="Kroon E.G."/>
            <person name="Ribeiro B."/>
            <person name="Bergier I."/>
            <person name="Seligmann H."/>
            <person name="Ghigo E."/>
            <person name="Colson P."/>
            <person name="Levasseur A."/>
            <person name="Raoult D."/>
            <person name="Scola B.L."/>
        </authorList>
    </citation>
    <scope>NUCLEOTIDE SEQUENCE</scope>
    <source>
        <strain evidence="1">Soda lake</strain>
    </source>
</reference>
<proteinExistence type="predicted"/>
<reference evidence="1" key="2">
    <citation type="journal article" date="2018" name="Nat. Commun.">
        <title>Tailed giant Tupanvirus possesses the most complete translational apparatus of the known virosphere.</title>
        <authorList>
            <person name="Abrahao J."/>
            <person name="Silva L."/>
            <person name="Silva L.S."/>
            <person name="Khalil J.Y.B."/>
            <person name="Rodrigues R."/>
            <person name="Arantes T."/>
            <person name="Assis F."/>
            <person name="Boratto P."/>
            <person name="Andrade M."/>
            <person name="Kroon E.G."/>
            <person name="Ribeiro B."/>
            <person name="Bergier I."/>
            <person name="Seligmann H."/>
            <person name="Ghigo E."/>
            <person name="Colson P."/>
            <person name="Levasseur A."/>
            <person name="Kroemer G."/>
            <person name="Raoult D."/>
            <person name="La Scola B."/>
        </authorList>
    </citation>
    <scope>NUCLEOTIDE SEQUENCE [LARGE SCALE GENOMIC DNA]</scope>
    <source>
        <strain evidence="1">Soda lake</strain>
    </source>
</reference>
<name>A0A6N1NV87_9VIRU</name>
<dbReference type="EMBL" id="KY523104">
    <property type="protein sequence ID" value="QKU35273.1"/>
    <property type="molecule type" value="Genomic_DNA"/>
</dbReference>
<protein>
    <submittedName>
        <fullName evidence="1">Putative orfan</fullName>
    </submittedName>
</protein>
<dbReference type="GeneID" id="80518696"/>
<evidence type="ECO:0000313" key="1">
    <source>
        <dbReference type="EMBL" id="QKU35273.1"/>
    </source>
</evidence>
<organism evidence="1">
    <name type="scientific">Tupanvirus soda lake</name>
    <dbReference type="NCBI Taxonomy" id="2126985"/>
    <lineage>
        <taxon>Viruses</taxon>
        <taxon>Varidnaviria</taxon>
        <taxon>Bamfordvirae</taxon>
        <taxon>Nucleocytoviricota</taxon>
        <taxon>Megaviricetes</taxon>
        <taxon>Imitervirales</taxon>
        <taxon>Mimiviridae</taxon>
        <taxon>Megamimivirinae</taxon>
        <taxon>Tupanvirus</taxon>
        <taxon>Tupanvirus salinum</taxon>
    </lineage>
</organism>
<dbReference type="KEGG" id="vg:80518696"/>
<accession>A0A6N1NV87</accession>